<comment type="subcellular location">
    <subcellularLocation>
        <location evidence="1">Membrane</location>
        <topology evidence="1">Single-pass type I membrane protein</topology>
    </subcellularLocation>
</comment>
<dbReference type="Gene3D" id="2.60.40.1530">
    <property type="entry name" value="ntegrin, alpha v. Chain A, domain 4"/>
    <property type="match status" value="1"/>
</dbReference>
<proteinExistence type="predicted"/>
<dbReference type="EMBL" id="JAHRIN010051895">
    <property type="protein sequence ID" value="MEQ2209825.1"/>
    <property type="molecule type" value="Genomic_DNA"/>
</dbReference>
<evidence type="ECO:0000256" key="3">
    <source>
        <dbReference type="ARBA" id="ARBA00023136"/>
    </source>
</evidence>
<evidence type="ECO:0000259" key="5">
    <source>
        <dbReference type="Pfam" id="PF20806"/>
    </source>
</evidence>
<name>A0ABV0RP19_9TELE</name>
<sequence>TTFYIILGTTNMSFNTTEVDIELKLETQVEPSQVYFNEDVKAMTDIKTESDIGSAITHRFTVSIKKLLPCVMHNDVHFT</sequence>
<evidence type="ECO:0000313" key="7">
    <source>
        <dbReference type="Proteomes" id="UP001434883"/>
    </source>
</evidence>
<keyword evidence="4" id="KW-0325">Glycoprotein</keyword>
<dbReference type="Pfam" id="PF20806">
    <property type="entry name" value="Integrin_A_Ig_3"/>
    <property type="match status" value="1"/>
</dbReference>
<evidence type="ECO:0000256" key="2">
    <source>
        <dbReference type="ARBA" id="ARBA00023037"/>
    </source>
</evidence>
<keyword evidence="3" id="KW-0472">Membrane</keyword>
<dbReference type="InterPro" id="IPR032695">
    <property type="entry name" value="Integrin_dom_sf"/>
</dbReference>
<dbReference type="InterPro" id="IPR048286">
    <property type="entry name" value="Integrin_alpha_Ig-like_3"/>
</dbReference>
<keyword evidence="2" id="KW-0401">Integrin</keyword>
<evidence type="ECO:0000313" key="6">
    <source>
        <dbReference type="EMBL" id="MEQ2209825.1"/>
    </source>
</evidence>
<comment type="caution">
    <text evidence="6">The sequence shown here is derived from an EMBL/GenBank/DDBJ whole genome shotgun (WGS) entry which is preliminary data.</text>
</comment>
<organism evidence="6 7">
    <name type="scientific">Xenoophorus captivus</name>
    <dbReference type="NCBI Taxonomy" id="1517983"/>
    <lineage>
        <taxon>Eukaryota</taxon>
        <taxon>Metazoa</taxon>
        <taxon>Chordata</taxon>
        <taxon>Craniata</taxon>
        <taxon>Vertebrata</taxon>
        <taxon>Euteleostomi</taxon>
        <taxon>Actinopterygii</taxon>
        <taxon>Neopterygii</taxon>
        <taxon>Teleostei</taxon>
        <taxon>Neoteleostei</taxon>
        <taxon>Acanthomorphata</taxon>
        <taxon>Ovalentaria</taxon>
        <taxon>Atherinomorphae</taxon>
        <taxon>Cyprinodontiformes</taxon>
        <taxon>Goodeidae</taxon>
        <taxon>Xenoophorus</taxon>
    </lineage>
</organism>
<evidence type="ECO:0000256" key="1">
    <source>
        <dbReference type="ARBA" id="ARBA00004479"/>
    </source>
</evidence>
<feature type="non-terminal residue" evidence="6">
    <location>
        <position position="1"/>
    </location>
</feature>
<gene>
    <name evidence="6" type="ORF">XENOCAPTIV_004536</name>
</gene>
<accession>A0ABV0RP19</accession>
<dbReference type="SUPFAM" id="SSF69179">
    <property type="entry name" value="Integrin domains"/>
    <property type="match status" value="1"/>
</dbReference>
<reference evidence="6 7" key="1">
    <citation type="submission" date="2021-06" db="EMBL/GenBank/DDBJ databases">
        <authorList>
            <person name="Palmer J.M."/>
        </authorList>
    </citation>
    <scope>NUCLEOTIDE SEQUENCE [LARGE SCALE GENOMIC DNA]</scope>
    <source>
        <strain evidence="6 7">XC_2019</strain>
        <tissue evidence="6">Muscle</tissue>
    </source>
</reference>
<keyword evidence="7" id="KW-1185">Reference proteome</keyword>
<protein>
    <recommendedName>
        <fullName evidence="5">Integrin alpha third immunoglobulin-like domain-containing protein</fullName>
    </recommendedName>
</protein>
<evidence type="ECO:0000256" key="4">
    <source>
        <dbReference type="ARBA" id="ARBA00023180"/>
    </source>
</evidence>
<dbReference type="Proteomes" id="UP001434883">
    <property type="component" value="Unassembled WGS sequence"/>
</dbReference>
<feature type="domain" description="Integrin alpha third immunoglobulin-like" evidence="5">
    <location>
        <begin position="23"/>
        <end position="63"/>
    </location>
</feature>